<evidence type="ECO:0000256" key="1">
    <source>
        <dbReference type="ARBA" id="ARBA00004370"/>
    </source>
</evidence>
<dbReference type="GO" id="GO:0016020">
    <property type="term" value="C:membrane"/>
    <property type="evidence" value="ECO:0007669"/>
    <property type="project" value="UniProtKB-SubCell"/>
</dbReference>
<evidence type="ECO:0000313" key="3">
    <source>
        <dbReference type="EMBL" id="PXX07684.1"/>
    </source>
</evidence>
<comment type="subcellular location">
    <subcellularLocation>
        <location evidence="1">Membrane</location>
    </subcellularLocation>
</comment>
<dbReference type="PANTHER" id="PTHR37042:SF4">
    <property type="entry name" value="OUTER MEMBRANE PROTEIN RV1973"/>
    <property type="match status" value="1"/>
</dbReference>
<protein>
    <submittedName>
        <fullName evidence="3">Mce-associated membrane protein</fullName>
    </submittedName>
</protein>
<keyword evidence="4" id="KW-1185">Reference proteome</keyword>
<evidence type="ECO:0000313" key="4">
    <source>
        <dbReference type="Proteomes" id="UP000247781"/>
    </source>
</evidence>
<reference evidence="4" key="1">
    <citation type="submission" date="2018-05" db="EMBL/GenBank/DDBJ databases">
        <authorList>
            <person name="Deangelis K."/>
            <person name="Huntemann M."/>
            <person name="Clum A."/>
            <person name="Pillay M."/>
            <person name="Palaniappan K."/>
            <person name="Varghese N."/>
            <person name="Mikhailova N."/>
            <person name="Stamatis D."/>
            <person name="Reddy T."/>
            <person name="Daum C."/>
            <person name="Shapiro N."/>
            <person name="Ivanova N."/>
            <person name="Kyrpides N."/>
            <person name="Woyke T."/>
        </authorList>
    </citation>
    <scope>NUCLEOTIDE SEQUENCE [LARGE SCALE GENOMIC DNA]</scope>
    <source>
        <strain evidence="4">GAS496</strain>
    </source>
</reference>
<proteinExistence type="predicted"/>
<dbReference type="AlphaFoldDB" id="A0A318HFC8"/>
<dbReference type="EMBL" id="QJJU01000010">
    <property type="protein sequence ID" value="PXX07684.1"/>
    <property type="molecule type" value="Genomic_DNA"/>
</dbReference>
<dbReference type="RefSeq" id="WP_110317054.1">
    <property type="nucleotide sequence ID" value="NZ_QJJU01000010.1"/>
</dbReference>
<sequence length="164" mass="18572">MRGWVARLVASLTVLLAATFVALAGVGGWLYWNRVEFRGEQTTRAEVAPLAAKQIPQVFGYDYQTVERSLNDVYPLLTPDYRQEFEDRANKDIIPQARERQVVSQANVVGVGVLSAQRNSASVMVYMNRTVTDKSKTPVYDGSRLRVDYQKIDGKWLIKYITPI</sequence>
<accession>A0A318HFC8</accession>
<evidence type="ECO:0000256" key="2">
    <source>
        <dbReference type="ARBA" id="ARBA00023136"/>
    </source>
</evidence>
<dbReference type="OrthoDB" id="4750467at2"/>
<organism evidence="3 4">
    <name type="scientific">Mycolicibacterium moriokaense</name>
    <dbReference type="NCBI Taxonomy" id="39691"/>
    <lineage>
        <taxon>Bacteria</taxon>
        <taxon>Bacillati</taxon>
        <taxon>Actinomycetota</taxon>
        <taxon>Actinomycetes</taxon>
        <taxon>Mycobacteriales</taxon>
        <taxon>Mycobacteriaceae</taxon>
        <taxon>Mycolicibacterium</taxon>
    </lineage>
</organism>
<reference evidence="3 4" key="2">
    <citation type="submission" date="2018-06" db="EMBL/GenBank/DDBJ databases">
        <title>Sequencing of bacterial isolates from soil warming experiment in Harvard Forest, Massachusetts, USA.</title>
        <authorList>
            <person name="Deangelis K.PhD."/>
        </authorList>
    </citation>
    <scope>NUCLEOTIDE SEQUENCE [LARGE SCALE GENOMIC DNA]</scope>
    <source>
        <strain evidence="3 4">GAS496</strain>
    </source>
</reference>
<comment type="caution">
    <text evidence="3">The sequence shown here is derived from an EMBL/GenBank/DDBJ whole genome shotgun (WGS) entry which is preliminary data.</text>
</comment>
<dbReference type="Proteomes" id="UP000247781">
    <property type="component" value="Unassembled WGS sequence"/>
</dbReference>
<gene>
    <name evidence="3" type="ORF">C8E89_11070</name>
</gene>
<dbReference type="PANTHER" id="PTHR37042">
    <property type="entry name" value="OUTER MEMBRANE PROTEIN RV1973"/>
    <property type="match status" value="1"/>
</dbReference>
<keyword evidence="2" id="KW-0472">Membrane</keyword>
<name>A0A318HFC8_9MYCO</name>